<evidence type="ECO:0000256" key="5">
    <source>
        <dbReference type="SAM" id="Phobius"/>
    </source>
</evidence>
<sequence length="403" mass="42502">MSDATTLDTAAERRMRITVWRLFFCQALMQASVVGQVAMSGIVGASLSGSTFLATLPMAIQMLAVMLASIPAGMIFARFGRKAGFNMGAVASLVGSLLFASGVYQGSFLIYCIGSAFAGVGFGIAQHYRFAAAEVTPPAFRARSISLVMTGPIFSAVLGPELVKGTFDLFPPFLFLPTYLCLAVLPLACLTLLAGTQLPAPPPRAKVATPVADIIARPAFVTAVVAGLVAYGTMNLLMTATPLEMRLCGFELTAPVTVIQWHALAMFAPGFITGRLITRFGMRPVILAGVALNMACVAVTLSGETFWHFIAGLMLLGVGWNFMFVGATALLATSHSPQERIRAQTANDLIVFGTVACTALLSGIVHDQLGWTAINIGVLPGLVVALALIAWQQRQASRKVQPA</sequence>
<evidence type="ECO:0000256" key="1">
    <source>
        <dbReference type="ARBA" id="ARBA00004370"/>
    </source>
</evidence>
<dbReference type="EMBL" id="SACL01000010">
    <property type="protein sequence ID" value="RVT91593.1"/>
    <property type="molecule type" value="Genomic_DNA"/>
</dbReference>
<evidence type="ECO:0000256" key="4">
    <source>
        <dbReference type="ARBA" id="ARBA00023136"/>
    </source>
</evidence>
<protein>
    <submittedName>
        <fullName evidence="7">MFS transporter</fullName>
    </submittedName>
</protein>
<dbReference type="RefSeq" id="WP_127789697.1">
    <property type="nucleotide sequence ID" value="NZ_SACL01000010.1"/>
</dbReference>
<gene>
    <name evidence="7" type="ORF">EOD42_21750</name>
</gene>
<dbReference type="OrthoDB" id="8558006at2"/>
<feature type="transmembrane region" description="Helical" evidence="5">
    <location>
        <begin position="22"/>
        <end position="47"/>
    </location>
</feature>
<feature type="transmembrane region" description="Helical" evidence="5">
    <location>
        <begin position="371"/>
        <end position="391"/>
    </location>
</feature>
<evidence type="ECO:0000313" key="8">
    <source>
        <dbReference type="Proteomes" id="UP000282957"/>
    </source>
</evidence>
<keyword evidence="8" id="KW-1185">Reference proteome</keyword>
<dbReference type="PROSITE" id="PS50850">
    <property type="entry name" value="MFS"/>
    <property type="match status" value="1"/>
</dbReference>
<evidence type="ECO:0000259" key="6">
    <source>
        <dbReference type="PROSITE" id="PS50850"/>
    </source>
</evidence>
<keyword evidence="4 5" id="KW-0472">Membrane</keyword>
<feature type="transmembrane region" description="Helical" evidence="5">
    <location>
        <begin position="170"/>
        <end position="193"/>
    </location>
</feature>
<keyword evidence="3 5" id="KW-1133">Transmembrane helix</keyword>
<feature type="transmembrane region" description="Helical" evidence="5">
    <location>
        <begin position="140"/>
        <end position="158"/>
    </location>
</feature>
<comment type="subcellular location">
    <subcellularLocation>
        <location evidence="1">Membrane</location>
    </subcellularLocation>
</comment>
<dbReference type="GO" id="GO:0022857">
    <property type="term" value="F:transmembrane transporter activity"/>
    <property type="evidence" value="ECO:0007669"/>
    <property type="project" value="InterPro"/>
</dbReference>
<dbReference type="Proteomes" id="UP000282957">
    <property type="component" value="Unassembled WGS sequence"/>
</dbReference>
<dbReference type="PANTHER" id="PTHR23534">
    <property type="entry name" value="MFS PERMEASE"/>
    <property type="match status" value="1"/>
</dbReference>
<keyword evidence="2 5" id="KW-0812">Transmembrane</keyword>
<dbReference type="PANTHER" id="PTHR23534:SF1">
    <property type="entry name" value="MAJOR FACILITATOR SUPERFAMILY PROTEIN"/>
    <property type="match status" value="1"/>
</dbReference>
<evidence type="ECO:0000256" key="2">
    <source>
        <dbReference type="ARBA" id="ARBA00022692"/>
    </source>
</evidence>
<dbReference type="Pfam" id="PF00083">
    <property type="entry name" value="Sugar_tr"/>
    <property type="match status" value="1"/>
</dbReference>
<feature type="transmembrane region" description="Helical" evidence="5">
    <location>
        <begin position="84"/>
        <end position="102"/>
    </location>
</feature>
<feature type="transmembrane region" description="Helical" evidence="5">
    <location>
        <begin position="309"/>
        <end position="333"/>
    </location>
</feature>
<dbReference type="AlphaFoldDB" id="A0A437M214"/>
<dbReference type="Pfam" id="PF07690">
    <property type="entry name" value="MFS_1"/>
    <property type="match status" value="1"/>
</dbReference>
<reference evidence="7 8" key="1">
    <citation type="submission" date="2019-01" db="EMBL/GenBank/DDBJ databases">
        <authorList>
            <person name="Chen W.-M."/>
        </authorList>
    </citation>
    <scope>NUCLEOTIDE SEQUENCE [LARGE SCALE GENOMIC DNA]</scope>
    <source>
        <strain evidence="7 8">CCP-6</strain>
    </source>
</reference>
<feature type="transmembrane region" description="Helical" evidence="5">
    <location>
        <begin position="59"/>
        <end position="77"/>
    </location>
</feature>
<evidence type="ECO:0000256" key="3">
    <source>
        <dbReference type="ARBA" id="ARBA00022989"/>
    </source>
</evidence>
<feature type="transmembrane region" description="Helical" evidence="5">
    <location>
        <begin position="258"/>
        <end position="278"/>
    </location>
</feature>
<dbReference type="InterPro" id="IPR005828">
    <property type="entry name" value="MFS_sugar_transport-like"/>
</dbReference>
<dbReference type="InterPro" id="IPR020846">
    <property type="entry name" value="MFS_dom"/>
</dbReference>
<feature type="transmembrane region" description="Helical" evidence="5">
    <location>
        <begin position="214"/>
        <end position="238"/>
    </location>
</feature>
<feature type="transmembrane region" description="Helical" evidence="5">
    <location>
        <begin position="345"/>
        <end position="365"/>
    </location>
</feature>
<accession>A0A437M214</accession>
<dbReference type="InterPro" id="IPR036259">
    <property type="entry name" value="MFS_trans_sf"/>
</dbReference>
<dbReference type="Gene3D" id="1.20.1250.20">
    <property type="entry name" value="MFS general substrate transporter like domains"/>
    <property type="match status" value="1"/>
</dbReference>
<comment type="caution">
    <text evidence="7">The sequence shown here is derived from an EMBL/GenBank/DDBJ whole genome shotgun (WGS) entry which is preliminary data.</text>
</comment>
<evidence type="ECO:0000313" key="7">
    <source>
        <dbReference type="EMBL" id="RVT91593.1"/>
    </source>
</evidence>
<organism evidence="7 8">
    <name type="scientific">Rhodovarius crocodyli</name>
    <dbReference type="NCBI Taxonomy" id="1979269"/>
    <lineage>
        <taxon>Bacteria</taxon>
        <taxon>Pseudomonadati</taxon>
        <taxon>Pseudomonadota</taxon>
        <taxon>Alphaproteobacteria</taxon>
        <taxon>Acetobacterales</taxon>
        <taxon>Roseomonadaceae</taxon>
        <taxon>Rhodovarius</taxon>
    </lineage>
</organism>
<feature type="transmembrane region" description="Helical" evidence="5">
    <location>
        <begin position="285"/>
        <end position="303"/>
    </location>
</feature>
<dbReference type="InterPro" id="IPR011701">
    <property type="entry name" value="MFS"/>
</dbReference>
<name>A0A437M214_9PROT</name>
<feature type="domain" description="Major facilitator superfamily (MFS) profile" evidence="6">
    <location>
        <begin position="219"/>
        <end position="403"/>
    </location>
</feature>
<dbReference type="GO" id="GO:0016020">
    <property type="term" value="C:membrane"/>
    <property type="evidence" value="ECO:0007669"/>
    <property type="project" value="UniProtKB-SubCell"/>
</dbReference>
<dbReference type="SUPFAM" id="SSF103473">
    <property type="entry name" value="MFS general substrate transporter"/>
    <property type="match status" value="1"/>
</dbReference>
<proteinExistence type="predicted"/>
<feature type="transmembrane region" description="Helical" evidence="5">
    <location>
        <begin position="108"/>
        <end position="128"/>
    </location>
</feature>